<comment type="caution">
    <text evidence="1">The sequence shown here is derived from an EMBL/GenBank/DDBJ whole genome shotgun (WGS) entry which is preliminary data.</text>
</comment>
<accession>A0AAD9NKX5</accession>
<reference evidence="1" key="1">
    <citation type="journal article" date="2023" name="Mol. Biol. Evol.">
        <title>Third-Generation Sequencing Reveals the Adaptive Role of the Epigenome in Three Deep-Sea Polychaetes.</title>
        <authorList>
            <person name="Perez M."/>
            <person name="Aroh O."/>
            <person name="Sun Y."/>
            <person name="Lan Y."/>
            <person name="Juniper S.K."/>
            <person name="Young C.R."/>
            <person name="Angers B."/>
            <person name="Qian P.Y."/>
        </authorList>
    </citation>
    <scope>NUCLEOTIDE SEQUENCE</scope>
    <source>
        <strain evidence="1">R07B-5</strain>
    </source>
</reference>
<dbReference type="AlphaFoldDB" id="A0AAD9NKX5"/>
<dbReference type="Proteomes" id="UP001209878">
    <property type="component" value="Unassembled WGS sequence"/>
</dbReference>
<protein>
    <submittedName>
        <fullName evidence="1">Uncharacterized protein</fullName>
    </submittedName>
</protein>
<organism evidence="1 2">
    <name type="scientific">Ridgeia piscesae</name>
    <name type="common">Tubeworm</name>
    <dbReference type="NCBI Taxonomy" id="27915"/>
    <lineage>
        <taxon>Eukaryota</taxon>
        <taxon>Metazoa</taxon>
        <taxon>Spiralia</taxon>
        <taxon>Lophotrochozoa</taxon>
        <taxon>Annelida</taxon>
        <taxon>Polychaeta</taxon>
        <taxon>Sedentaria</taxon>
        <taxon>Canalipalpata</taxon>
        <taxon>Sabellida</taxon>
        <taxon>Siboglinidae</taxon>
        <taxon>Ridgeia</taxon>
    </lineage>
</organism>
<name>A0AAD9NKX5_RIDPI</name>
<proteinExistence type="predicted"/>
<evidence type="ECO:0000313" key="1">
    <source>
        <dbReference type="EMBL" id="KAK2174112.1"/>
    </source>
</evidence>
<evidence type="ECO:0000313" key="2">
    <source>
        <dbReference type="Proteomes" id="UP001209878"/>
    </source>
</evidence>
<sequence length="540" mass="61131">MFSLADKNLFEILWKKKQVIDTLTARMMVTMGNTSSWDATMIRKAKHILGLMTAKHLKLLKKDAIRGALADLNNVEFKRLDVKAAMSSKVIEALGGRENATAWTSDDIINSDQFIRHSPWVIARLGESSFKSALKTLCQKTMKRKQTVLYAKRLKKSKEFRDPSKVDVAKLREIGCLLGSMGENYIKHISDDVLGQSIEVIKKSDLSRAEFKKRRGWGKVARQLGTLMRVLKPSELSALTFDDLALGCLQKTQLDMQVTDIQVRRHRDSAIHLSQHSQANILFDKVQRRLGVTLAHRPECFLRWNCFVRRAVSASSIDSLPAERDALIQAAGALADKDQNYMDTCVMEASVAKQLALKLYEKYENVHQRDILPVSVGGIENKVIDTVANYLAYLNPKTWETLLPTQASRIIPIVGLGVRGVSSRTYSKLKDFALKNVYDELSDKVVDRRKTPTLEADDLDDLGVLRCYLTPADLARLTAAAIESHLADMHTCPLSVRQGRALYKAYANHFPYVYRDLLVNLENSFFREMLFVCVKQYRCD</sequence>
<dbReference type="EMBL" id="JAODUO010000828">
    <property type="protein sequence ID" value="KAK2174112.1"/>
    <property type="molecule type" value="Genomic_DNA"/>
</dbReference>
<gene>
    <name evidence="1" type="ORF">NP493_829g01031</name>
</gene>
<keyword evidence="2" id="KW-1185">Reference proteome</keyword>